<dbReference type="InterPro" id="IPR012327">
    <property type="entry name" value="MeTrfase_D12"/>
</dbReference>
<keyword evidence="1 4" id="KW-0489">Methyltransferase</keyword>
<dbReference type="PANTHER" id="PTHR30481">
    <property type="entry name" value="DNA ADENINE METHYLASE"/>
    <property type="match status" value="1"/>
</dbReference>
<dbReference type="GO" id="GO:0032259">
    <property type="term" value="P:methylation"/>
    <property type="evidence" value="ECO:0007669"/>
    <property type="project" value="UniProtKB-KW"/>
</dbReference>
<dbReference type="GO" id="GO:0043565">
    <property type="term" value="F:sequence-specific DNA binding"/>
    <property type="evidence" value="ECO:0007669"/>
    <property type="project" value="TreeGrafter"/>
</dbReference>
<dbReference type="AlphaFoldDB" id="A0AA41HGW7"/>
<dbReference type="Proteomes" id="UP001155901">
    <property type="component" value="Unassembled WGS sequence"/>
</dbReference>
<comment type="caution">
    <text evidence="4">The sequence shown here is derived from an EMBL/GenBank/DDBJ whole genome shotgun (WGS) entry which is preliminary data.</text>
</comment>
<evidence type="ECO:0000256" key="2">
    <source>
        <dbReference type="ARBA" id="ARBA00022679"/>
    </source>
</evidence>
<gene>
    <name evidence="4" type="ORF">KVP70_23860</name>
    <name evidence="5" type="ORF">L1274_004788</name>
</gene>
<keyword evidence="7" id="KW-1185">Reference proteome</keyword>
<name>A0AA41HGW7_9BURK</name>
<dbReference type="GO" id="GO:0009007">
    <property type="term" value="F:site-specific DNA-methyltransferase (adenine-specific) activity"/>
    <property type="evidence" value="ECO:0007669"/>
    <property type="project" value="InterPro"/>
</dbReference>
<evidence type="ECO:0000313" key="4">
    <source>
        <dbReference type="EMBL" id="MBV6323976.1"/>
    </source>
</evidence>
<sequence>MRYPGGKGKCFHQLINLMPPHETYIEAFLGGGSVLRNKKRAQRTIGIDIDPAVITAWQSSADVELVQGDAIAYLEAFDFTGQELLYLDPPYLSSTRRQERVYRHDFSDAQHEHLLAIAAVLPCMVMISGYASDLYGSHLHDWNKVNFMANSHVGLREECVWFNFDPPSALHDVSHLGANFRERQTIKRRRDRLHERIEGLDPVERHELMAWMTEKFGEARTR</sequence>
<dbReference type="EMBL" id="JAHTGR010000014">
    <property type="protein sequence ID" value="MBV6323976.1"/>
    <property type="molecule type" value="Genomic_DNA"/>
</dbReference>
<evidence type="ECO:0000313" key="6">
    <source>
        <dbReference type="Proteomes" id="UP001155901"/>
    </source>
</evidence>
<dbReference type="RefSeq" id="WP_217944934.1">
    <property type="nucleotide sequence ID" value="NZ_JAHTGR010000014.1"/>
</dbReference>
<evidence type="ECO:0000256" key="3">
    <source>
        <dbReference type="ARBA" id="ARBA00022691"/>
    </source>
</evidence>
<evidence type="ECO:0000256" key="1">
    <source>
        <dbReference type="ARBA" id="ARBA00022603"/>
    </source>
</evidence>
<dbReference type="GO" id="GO:1904047">
    <property type="term" value="F:S-adenosyl-L-methionine binding"/>
    <property type="evidence" value="ECO:0007669"/>
    <property type="project" value="TreeGrafter"/>
</dbReference>
<dbReference type="Pfam" id="PF02086">
    <property type="entry name" value="MethyltransfD12"/>
    <property type="match status" value="1"/>
</dbReference>
<dbReference type="GO" id="GO:0009307">
    <property type="term" value="P:DNA restriction-modification system"/>
    <property type="evidence" value="ECO:0007669"/>
    <property type="project" value="InterPro"/>
</dbReference>
<dbReference type="Proteomes" id="UP001162889">
    <property type="component" value="Unassembled WGS sequence"/>
</dbReference>
<keyword evidence="2" id="KW-0808">Transferase</keyword>
<dbReference type="EMBL" id="JALJZU010000010">
    <property type="protein sequence ID" value="MCP2011042.1"/>
    <property type="molecule type" value="Genomic_DNA"/>
</dbReference>
<protein>
    <submittedName>
        <fullName evidence="4">DNA adenine methylase</fullName>
    </submittedName>
    <submittedName>
        <fullName evidence="5">Site-specific DNA-adenine methylase</fullName>
    </submittedName>
</protein>
<evidence type="ECO:0000313" key="7">
    <source>
        <dbReference type="Proteomes" id="UP001162889"/>
    </source>
</evidence>
<organism evidence="4 6">
    <name type="scientific">Duganella violaceipulchra</name>
    <dbReference type="NCBI Taxonomy" id="2849652"/>
    <lineage>
        <taxon>Bacteria</taxon>
        <taxon>Pseudomonadati</taxon>
        <taxon>Pseudomonadota</taxon>
        <taxon>Betaproteobacteria</taxon>
        <taxon>Burkholderiales</taxon>
        <taxon>Oxalobacteraceae</taxon>
        <taxon>Telluria group</taxon>
        <taxon>Duganella</taxon>
    </lineage>
</organism>
<evidence type="ECO:0000313" key="5">
    <source>
        <dbReference type="EMBL" id="MCP2011042.1"/>
    </source>
</evidence>
<dbReference type="GO" id="GO:0006298">
    <property type="term" value="P:mismatch repair"/>
    <property type="evidence" value="ECO:0007669"/>
    <property type="project" value="TreeGrafter"/>
</dbReference>
<keyword evidence="3" id="KW-0949">S-adenosyl-L-methionine</keyword>
<reference evidence="4" key="1">
    <citation type="submission" date="2021-07" db="EMBL/GenBank/DDBJ databases">
        <title>Characterization of violacein-producing bacteria and related species.</title>
        <authorList>
            <person name="Wilson H.S."/>
            <person name="De Leon M.E."/>
        </authorList>
    </citation>
    <scope>NUCLEOTIDE SEQUENCE</scope>
    <source>
        <strain evidence="4">HSC-15S17</strain>
    </source>
</reference>
<proteinExistence type="predicted"/>
<reference evidence="5" key="2">
    <citation type="submission" date="2022-03" db="EMBL/GenBank/DDBJ databases">
        <title>Genome Encyclopedia of Bacteria and Archaea VI: Functional Genomics of Type Strains.</title>
        <authorList>
            <person name="Whitman W."/>
        </authorList>
    </citation>
    <scope>NUCLEOTIDE SEQUENCE</scope>
    <source>
        <strain evidence="5">HSC-15S17</strain>
    </source>
</reference>
<accession>A0AA41HGW7</accession>